<protein>
    <submittedName>
        <fullName evidence="2">Uncharacterized protein</fullName>
    </submittedName>
</protein>
<dbReference type="HOGENOM" id="CLU_022339_0_0_1"/>
<dbReference type="STRING" id="1531966.A0A0A1TEA6"/>
<evidence type="ECO:0000313" key="2">
    <source>
        <dbReference type="EMBL" id="CEJ85321.1"/>
    </source>
</evidence>
<dbReference type="AlphaFoldDB" id="A0A0A1TEA6"/>
<gene>
    <name evidence="2" type="ORF">VHEMI03736</name>
</gene>
<keyword evidence="3" id="KW-1185">Reference proteome</keyword>
<dbReference type="Proteomes" id="UP000039046">
    <property type="component" value="Unassembled WGS sequence"/>
</dbReference>
<reference evidence="2 3" key="1">
    <citation type="journal article" date="2015" name="Genome Announc.">
        <title>Draft Genome Sequence and Gene Annotation of the Entomopathogenic Fungus Verticillium hemipterigenum.</title>
        <authorList>
            <person name="Horn F."/>
            <person name="Habel A."/>
            <person name="Scharf D.H."/>
            <person name="Dworschak J."/>
            <person name="Brakhage A.A."/>
            <person name="Guthke R."/>
            <person name="Hertweck C."/>
            <person name="Linde J."/>
        </authorList>
    </citation>
    <scope>NUCLEOTIDE SEQUENCE [LARGE SCALE GENOMIC DNA]</scope>
</reference>
<dbReference type="EMBL" id="CDHN01000002">
    <property type="protein sequence ID" value="CEJ85321.1"/>
    <property type="molecule type" value="Genomic_DNA"/>
</dbReference>
<organism evidence="2 3">
    <name type="scientific">[Torrubiella] hemipterigena</name>
    <dbReference type="NCBI Taxonomy" id="1531966"/>
    <lineage>
        <taxon>Eukaryota</taxon>
        <taxon>Fungi</taxon>
        <taxon>Dikarya</taxon>
        <taxon>Ascomycota</taxon>
        <taxon>Pezizomycotina</taxon>
        <taxon>Sordariomycetes</taxon>
        <taxon>Hypocreomycetidae</taxon>
        <taxon>Hypocreales</taxon>
        <taxon>Clavicipitaceae</taxon>
        <taxon>Clavicipitaceae incertae sedis</taxon>
        <taxon>'Torrubiella' clade</taxon>
    </lineage>
</organism>
<name>A0A0A1TEA6_9HYPO</name>
<feature type="region of interest" description="Disordered" evidence="1">
    <location>
        <begin position="1"/>
        <end position="90"/>
    </location>
</feature>
<sequence>MGNAEHLPYTAESPPINPPKDRRRWRSEHGLSARADADALLSPSSVKASLADSTPALESGSHSFLEPRGEAITPPRRPSSTPYTFSDGEADHVDTMSHIQSFNGEESSNHAQQLVLGLAGSLRPSSPSESDHSLFSTVPTEIHEAILDQIFGKNIPPHMASSLWAPSVNPSWSSVLRNARRKEVTDLAFVNRTWRVLVQQRLYRHIKVKATVKSIQNAIQHFVERPSLAKYVKHVEVWFPVFQGARDTSSMSAVAIFGEREAGKAADDENCSLEAAFRFIVITLPNVSIVTIEGGERRKAPRIRYFDNEADIHRPKSLPKLFTPHTLIIQGQWNICRSPQDFQTILAGFPNLEEWHGAYSKNKSKSYISLAEFLPFLPQRITSVRLCLETDYRREASMAPFYAKVTNKIHICEAAGSIASQLESFAYTGRMCPVFFQTAIKSKDPSKLKSIDITLKNCCCTPDLLVESGSGIQNPFFIAAFERLVLAAIETLKRFTKVEFFRIRFIDLDAALPPLNPFFLIKDGRCSGVWTDQIVAEVLTARPGIVFPVLAEHFGHISQAKDGRMTILPEWPETRVTSLKISNYDKFAAHRMTIH</sequence>
<proteinExistence type="predicted"/>
<evidence type="ECO:0000313" key="3">
    <source>
        <dbReference type="Proteomes" id="UP000039046"/>
    </source>
</evidence>
<accession>A0A0A1TEA6</accession>
<evidence type="ECO:0000256" key="1">
    <source>
        <dbReference type="SAM" id="MobiDB-lite"/>
    </source>
</evidence>
<dbReference type="OrthoDB" id="5281682at2759"/>
<feature type="compositionally biased region" description="Basic and acidic residues" evidence="1">
    <location>
        <begin position="27"/>
        <end position="37"/>
    </location>
</feature>